<gene>
    <name evidence="3" type="ORF">GQS65_09840</name>
</gene>
<dbReference type="RefSeq" id="WP_158204427.1">
    <property type="nucleotide sequence ID" value="NZ_WSZK01000015.1"/>
</dbReference>
<feature type="region of interest" description="Disordered" evidence="1">
    <location>
        <begin position="1"/>
        <end position="25"/>
    </location>
</feature>
<name>A0A6B0GSX4_9EURY</name>
<reference evidence="3 4" key="1">
    <citation type="submission" date="2019-12" db="EMBL/GenBank/DDBJ databases">
        <title>Halocatena pleomorpha gen. nov. sp. nov., an extremely halophilic archaeon of family Halobacteriaceae isolated from saltpan soil.</title>
        <authorList>
            <person name="Pal Y."/>
            <person name="Verma A."/>
            <person name="Krishnamurthi S."/>
            <person name="Kumar P."/>
        </authorList>
    </citation>
    <scope>NUCLEOTIDE SEQUENCE [LARGE SCALE GENOMIC DNA]</scope>
    <source>
        <strain evidence="3 4">JCM 16495</strain>
    </source>
</reference>
<dbReference type="Pfam" id="PF26442">
    <property type="entry name" value="Halo_toxin"/>
    <property type="match status" value="1"/>
</dbReference>
<protein>
    <recommendedName>
        <fullName evidence="2">RelE toxin-related domain-containing protein</fullName>
    </recommendedName>
</protein>
<organism evidence="3 4">
    <name type="scientific">Halomarina oriensis</name>
    <dbReference type="NCBI Taxonomy" id="671145"/>
    <lineage>
        <taxon>Archaea</taxon>
        <taxon>Methanobacteriati</taxon>
        <taxon>Methanobacteriota</taxon>
        <taxon>Stenosarchaea group</taxon>
        <taxon>Halobacteria</taxon>
        <taxon>Halobacteriales</taxon>
        <taxon>Natronomonadaceae</taxon>
        <taxon>Halomarina</taxon>
    </lineage>
</organism>
<dbReference type="OrthoDB" id="191442at2157"/>
<sequence>MSAGSPNQHRHQDGHIVRSAHPQQQWDARAGREWVGYPVRAAWREAHPVDTSYSSPGSYVRYHAESGMMLLAAYGFIQTTWSLSMEAGEERRRVLEQVGEVVSDE</sequence>
<evidence type="ECO:0000256" key="1">
    <source>
        <dbReference type="SAM" id="MobiDB-lite"/>
    </source>
</evidence>
<dbReference type="InterPro" id="IPR058996">
    <property type="entry name" value="Toxin-rel_dom"/>
</dbReference>
<comment type="caution">
    <text evidence="3">The sequence shown here is derived from an EMBL/GenBank/DDBJ whole genome shotgun (WGS) entry which is preliminary data.</text>
</comment>
<evidence type="ECO:0000259" key="2">
    <source>
        <dbReference type="Pfam" id="PF26442"/>
    </source>
</evidence>
<evidence type="ECO:0000313" key="3">
    <source>
        <dbReference type="EMBL" id="MWG34788.1"/>
    </source>
</evidence>
<accession>A0A6B0GSX4</accession>
<dbReference type="EMBL" id="WSZK01000015">
    <property type="protein sequence ID" value="MWG34788.1"/>
    <property type="molecule type" value="Genomic_DNA"/>
</dbReference>
<keyword evidence="4" id="KW-1185">Reference proteome</keyword>
<dbReference type="AlphaFoldDB" id="A0A6B0GSX4"/>
<proteinExistence type="predicted"/>
<evidence type="ECO:0000313" key="4">
    <source>
        <dbReference type="Proteomes" id="UP000451471"/>
    </source>
</evidence>
<dbReference type="Proteomes" id="UP000451471">
    <property type="component" value="Unassembled WGS sequence"/>
</dbReference>
<feature type="domain" description="RelE toxin-related" evidence="2">
    <location>
        <begin position="20"/>
        <end position="83"/>
    </location>
</feature>